<accession>A0A6J8DKN4</accession>
<sequence length="312" mass="36184">MVPMDQKEGENVKTEEKDITLTVKNEMKGDLVPRKEVEKNTMILSNLNHKTVPGTLKMHQLFTTAFGEIEYRDFSCSCRKDEKHSGQELKCFKFGVLNTDNSPPDGTWNRRVHETKHEKEVEHPAITEKIRQTPEESIYLNNQENMPDIKDFKSKQENDIDKQTYGTETDETFSAFNREDVLQKHVLVDYEGKLYPRLVVDIEDNEVYVRCMHPVGKTFYWPEPITDECWYSMQKVIARILEPVKIRGRYHIDITEGSVVLLHTKFMFERGFTFASWNFHEIGHGKGAPDGFGGALMRAANRHVLPGEDILD</sequence>
<dbReference type="AlphaFoldDB" id="A0A6J8DKN4"/>
<dbReference type="Proteomes" id="UP000507470">
    <property type="component" value="Unassembled WGS sequence"/>
</dbReference>
<gene>
    <name evidence="1" type="ORF">MCOR_41163</name>
</gene>
<reference evidence="1 2" key="1">
    <citation type="submission" date="2020-06" db="EMBL/GenBank/DDBJ databases">
        <authorList>
            <person name="Li R."/>
            <person name="Bekaert M."/>
        </authorList>
    </citation>
    <scope>NUCLEOTIDE SEQUENCE [LARGE SCALE GENOMIC DNA]</scope>
    <source>
        <strain evidence="2">wild</strain>
    </source>
</reference>
<dbReference type="EMBL" id="CACVKT020007423">
    <property type="protein sequence ID" value="CAC5407714.1"/>
    <property type="molecule type" value="Genomic_DNA"/>
</dbReference>
<proteinExistence type="predicted"/>
<name>A0A6J8DKN4_MYTCO</name>
<evidence type="ECO:0000313" key="2">
    <source>
        <dbReference type="Proteomes" id="UP000507470"/>
    </source>
</evidence>
<evidence type="ECO:0000313" key="1">
    <source>
        <dbReference type="EMBL" id="CAC5407714.1"/>
    </source>
</evidence>
<dbReference type="OrthoDB" id="71166at2759"/>
<keyword evidence="2" id="KW-1185">Reference proteome</keyword>
<organism evidence="1 2">
    <name type="scientific">Mytilus coruscus</name>
    <name type="common">Sea mussel</name>
    <dbReference type="NCBI Taxonomy" id="42192"/>
    <lineage>
        <taxon>Eukaryota</taxon>
        <taxon>Metazoa</taxon>
        <taxon>Spiralia</taxon>
        <taxon>Lophotrochozoa</taxon>
        <taxon>Mollusca</taxon>
        <taxon>Bivalvia</taxon>
        <taxon>Autobranchia</taxon>
        <taxon>Pteriomorphia</taxon>
        <taxon>Mytilida</taxon>
        <taxon>Mytiloidea</taxon>
        <taxon>Mytilidae</taxon>
        <taxon>Mytilinae</taxon>
        <taxon>Mytilus</taxon>
    </lineage>
</organism>
<protein>
    <submittedName>
        <fullName evidence="1">Uncharacterized protein</fullName>
    </submittedName>
</protein>